<dbReference type="PANTHER" id="PTHR11487">
    <property type="entry name" value="THIOESTERASE"/>
    <property type="match status" value="1"/>
</dbReference>
<dbReference type="Pfam" id="PF00975">
    <property type="entry name" value="Thioesterase"/>
    <property type="match status" value="1"/>
</dbReference>
<keyword evidence="5" id="KW-1185">Reference proteome</keyword>
<comment type="caution">
    <text evidence="4">The sequence shown here is derived from an EMBL/GenBank/DDBJ whole genome shotgun (WGS) entry which is preliminary data.</text>
</comment>
<keyword evidence="4" id="KW-0378">Hydrolase</keyword>
<evidence type="ECO:0000259" key="3">
    <source>
        <dbReference type="Pfam" id="PF00975"/>
    </source>
</evidence>
<accession>A0ABS1NQV2</accession>
<evidence type="ECO:0000313" key="4">
    <source>
        <dbReference type="EMBL" id="MBL1102473.1"/>
    </source>
</evidence>
<sequence>MLSHVGGSASFHHPFSKEFPPRVEALAVQYPSRQDRRAEGCATDLADLADRIGEALTPWTDRPFALFGHSMGATPAYEVRSGRRRLSRHPGARRWPPYGRRG</sequence>
<reference evidence="4 5" key="1">
    <citation type="submission" date="2021-01" db="EMBL/GenBank/DDBJ databases">
        <title>WGS of actinomycetes isolated from Thailand.</title>
        <authorList>
            <person name="Thawai C."/>
        </authorList>
    </citation>
    <scope>NUCLEOTIDE SEQUENCE [LARGE SCALE GENOMIC DNA]</scope>
    <source>
        <strain evidence="4 5">CA1R205</strain>
    </source>
</reference>
<dbReference type="Proteomes" id="UP000634229">
    <property type="component" value="Unassembled WGS sequence"/>
</dbReference>
<evidence type="ECO:0000313" key="5">
    <source>
        <dbReference type="Proteomes" id="UP000634229"/>
    </source>
</evidence>
<comment type="similarity">
    <text evidence="1">Belongs to the thioesterase family.</text>
</comment>
<feature type="region of interest" description="Disordered" evidence="2">
    <location>
        <begin position="79"/>
        <end position="102"/>
    </location>
</feature>
<dbReference type="InterPro" id="IPR001031">
    <property type="entry name" value="Thioesterase"/>
</dbReference>
<dbReference type="EMBL" id="JAERRF010000046">
    <property type="protein sequence ID" value="MBL1102473.1"/>
    <property type="molecule type" value="Genomic_DNA"/>
</dbReference>
<dbReference type="PANTHER" id="PTHR11487:SF0">
    <property type="entry name" value="S-ACYL FATTY ACID SYNTHASE THIOESTERASE, MEDIUM CHAIN"/>
    <property type="match status" value="1"/>
</dbReference>
<dbReference type="GO" id="GO:0016787">
    <property type="term" value="F:hydrolase activity"/>
    <property type="evidence" value="ECO:0007669"/>
    <property type="project" value="UniProtKB-KW"/>
</dbReference>
<feature type="compositionally biased region" description="Basic residues" evidence="2">
    <location>
        <begin position="82"/>
        <end position="92"/>
    </location>
</feature>
<name>A0ABS1NQV2_9ACTN</name>
<evidence type="ECO:0000256" key="1">
    <source>
        <dbReference type="ARBA" id="ARBA00007169"/>
    </source>
</evidence>
<dbReference type="InterPro" id="IPR029058">
    <property type="entry name" value="AB_hydrolase_fold"/>
</dbReference>
<dbReference type="Gene3D" id="3.40.50.1820">
    <property type="entry name" value="alpha/beta hydrolase"/>
    <property type="match status" value="1"/>
</dbReference>
<feature type="domain" description="Thioesterase" evidence="3">
    <location>
        <begin position="2"/>
        <end position="79"/>
    </location>
</feature>
<proteinExistence type="inferred from homology"/>
<dbReference type="InterPro" id="IPR012223">
    <property type="entry name" value="TEII"/>
</dbReference>
<gene>
    <name evidence="4" type="ORF">JK363_38885</name>
</gene>
<evidence type="ECO:0000256" key="2">
    <source>
        <dbReference type="SAM" id="MobiDB-lite"/>
    </source>
</evidence>
<protein>
    <submittedName>
        <fullName evidence="4">Alpha/beta fold hydrolase</fullName>
    </submittedName>
</protein>
<organism evidence="4 5">
    <name type="scientific">Streptomyces coffeae</name>
    <dbReference type="NCBI Taxonomy" id="621382"/>
    <lineage>
        <taxon>Bacteria</taxon>
        <taxon>Bacillati</taxon>
        <taxon>Actinomycetota</taxon>
        <taxon>Actinomycetes</taxon>
        <taxon>Kitasatosporales</taxon>
        <taxon>Streptomycetaceae</taxon>
        <taxon>Streptomyces</taxon>
    </lineage>
</organism>
<dbReference type="SUPFAM" id="SSF53474">
    <property type="entry name" value="alpha/beta-Hydrolases"/>
    <property type="match status" value="1"/>
</dbReference>